<reference evidence="4 5" key="1">
    <citation type="submission" date="2014-11" db="EMBL/GenBank/DDBJ databases">
        <authorList>
            <person name="Zhu J."/>
            <person name="Qi W."/>
            <person name="Song R."/>
        </authorList>
    </citation>
    <scope>NUCLEOTIDE SEQUENCE [LARGE SCALE GENOMIC DNA]</scope>
</reference>
<sequence>MSSRGWLVSSSRNALAVLGISVVVIHGSRACRYFWRLLRAAIKYSNHRHTHGTEWAVVAGVSDYIGEAYANALAAKGYNLALISNALSDKLLTLSESLQDTYPSILVTKYTYESRDGIDGTFPSPDIFRDAIEPPLGHGPTILVNNIGGLGSHLYRPPAPLVETPLSAVCEVSSVNITPMLVLTRQVVEQMVRSRRKGVVIHVSGFAGRLAMPILRELSASKSFMDTWCEALQMELKQHNVTVQSAIAGPLYNPGVPSHTWFRVPASQFAEWSLARAISGEGGAYFPHPAHAIQLNLLQMFPLLTHMVRQSALRSLLSHSGKLTSHPDPRFLLPPDDQADVADPLAADQPAAGGHNGAPDSPQWSYGEIAHNDRLEGCSVEAQPSGLGVGQDDGEAYADAESESDPDHQQSQQQQPGVQTVPGAHNHPPSSPSRPAPGPYTAPGAVLRHGEGGESCSSSVESCDDQRQAGKGERWRSGAVDASNGQSGGGGDGEPD</sequence>
<name>A0A0G4GP05_VITBC</name>
<dbReference type="PANTHER" id="PTHR43086:SF2">
    <property type="entry name" value="HYDROXYSTEROID DEHYDROGENASE-LIKE PROTEIN 1"/>
    <property type="match status" value="1"/>
</dbReference>
<evidence type="ECO:0000256" key="2">
    <source>
        <dbReference type="ARBA" id="ARBA00023002"/>
    </source>
</evidence>
<dbReference type="AlphaFoldDB" id="A0A0G4GP05"/>
<feature type="region of interest" description="Disordered" evidence="3">
    <location>
        <begin position="325"/>
        <end position="366"/>
    </location>
</feature>
<dbReference type="Gene3D" id="3.40.50.720">
    <property type="entry name" value="NAD(P)-binding Rossmann-like Domain"/>
    <property type="match status" value="1"/>
</dbReference>
<dbReference type="InterPro" id="IPR036291">
    <property type="entry name" value="NAD(P)-bd_dom_sf"/>
</dbReference>
<keyword evidence="2" id="KW-0560">Oxidoreductase</keyword>
<organism evidence="4 5">
    <name type="scientific">Vitrella brassicaformis (strain CCMP3155)</name>
    <dbReference type="NCBI Taxonomy" id="1169540"/>
    <lineage>
        <taxon>Eukaryota</taxon>
        <taxon>Sar</taxon>
        <taxon>Alveolata</taxon>
        <taxon>Colpodellida</taxon>
        <taxon>Vitrellaceae</taxon>
        <taxon>Vitrella</taxon>
    </lineage>
</organism>
<keyword evidence="1" id="KW-0521">NADP</keyword>
<proteinExistence type="predicted"/>
<gene>
    <name evidence="4" type="ORF">Vbra_10188</name>
</gene>
<dbReference type="Proteomes" id="UP000041254">
    <property type="component" value="Unassembled WGS sequence"/>
</dbReference>
<dbReference type="GO" id="GO:0030497">
    <property type="term" value="P:fatty acid elongation"/>
    <property type="evidence" value="ECO:0007669"/>
    <property type="project" value="TreeGrafter"/>
</dbReference>
<feature type="compositionally biased region" description="Pro residues" evidence="3">
    <location>
        <begin position="429"/>
        <end position="440"/>
    </location>
</feature>
<evidence type="ECO:0000256" key="1">
    <source>
        <dbReference type="ARBA" id="ARBA00022857"/>
    </source>
</evidence>
<feature type="region of interest" description="Disordered" evidence="3">
    <location>
        <begin position="380"/>
        <end position="496"/>
    </location>
</feature>
<dbReference type="SUPFAM" id="SSF51735">
    <property type="entry name" value="NAD(P)-binding Rossmann-fold domains"/>
    <property type="match status" value="1"/>
</dbReference>
<dbReference type="InParanoid" id="A0A0G4GP05"/>
<dbReference type="Pfam" id="PF00106">
    <property type="entry name" value="adh_short"/>
    <property type="match status" value="1"/>
</dbReference>
<accession>A0A0G4GP05</accession>
<feature type="compositionally biased region" description="Basic and acidic residues" evidence="3">
    <location>
        <begin position="464"/>
        <end position="476"/>
    </location>
</feature>
<evidence type="ECO:0000256" key="3">
    <source>
        <dbReference type="SAM" id="MobiDB-lite"/>
    </source>
</evidence>
<keyword evidence="5" id="KW-1185">Reference proteome</keyword>
<evidence type="ECO:0000313" key="5">
    <source>
        <dbReference type="Proteomes" id="UP000041254"/>
    </source>
</evidence>
<feature type="compositionally biased region" description="Acidic residues" evidence="3">
    <location>
        <begin position="392"/>
        <end position="404"/>
    </location>
</feature>
<dbReference type="InterPro" id="IPR002347">
    <property type="entry name" value="SDR_fam"/>
</dbReference>
<dbReference type="PhylomeDB" id="A0A0G4GP05"/>
<dbReference type="GO" id="GO:0016491">
    <property type="term" value="F:oxidoreductase activity"/>
    <property type="evidence" value="ECO:0007669"/>
    <property type="project" value="UniProtKB-KW"/>
</dbReference>
<dbReference type="EMBL" id="CDMY01000741">
    <property type="protein sequence ID" value="CEM32014.1"/>
    <property type="molecule type" value="Genomic_DNA"/>
</dbReference>
<dbReference type="STRING" id="1169540.A0A0G4GP05"/>
<dbReference type="OrthoDB" id="5545019at2759"/>
<dbReference type="PANTHER" id="PTHR43086">
    <property type="entry name" value="VERY-LONG-CHAIN 3-OXOOACYL-COA REDUCTASE"/>
    <property type="match status" value="1"/>
</dbReference>
<evidence type="ECO:0000313" key="4">
    <source>
        <dbReference type="EMBL" id="CEM32014.1"/>
    </source>
</evidence>
<feature type="compositionally biased region" description="Gly residues" evidence="3">
    <location>
        <begin position="486"/>
        <end position="496"/>
    </location>
</feature>
<protein>
    <submittedName>
        <fullName evidence="4">Uncharacterized protein</fullName>
    </submittedName>
</protein>
<dbReference type="VEuPathDB" id="CryptoDB:Vbra_10188"/>
<dbReference type="GO" id="GO:0005783">
    <property type="term" value="C:endoplasmic reticulum"/>
    <property type="evidence" value="ECO:0007669"/>
    <property type="project" value="TreeGrafter"/>
</dbReference>